<comment type="pathway">
    <text evidence="1">Lipid metabolism; fatty acid metabolism.</text>
</comment>
<dbReference type="Proteomes" id="UP000807342">
    <property type="component" value="Unassembled WGS sequence"/>
</dbReference>
<comment type="similarity">
    <text evidence="2 7">Belongs to the thiolase-like superfamily. Thiolase family.</text>
</comment>
<protein>
    <submittedName>
        <fullName evidence="10">Thiolase</fullName>
    </submittedName>
</protein>
<keyword evidence="11" id="KW-1185">Reference proteome</keyword>
<dbReference type="GO" id="GO:0006635">
    <property type="term" value="P:fatty acid beta-oxidation"/>
    <property type="evidence" value="ECO:0007669"/>
    <property type="project" value="TreeGrafter"/>
</dbReference>
<feature type="active site" description="Proton acceptor" evidence="6">
    <location>
        <position position="406"/>
    </location>
</feature>
<keyword evidence="4 7" id="KW-0012">Acyltransferase</keyword>
<dbReference type="SUPFAM" id="SSF53901">
    <property type="entry name" value="Thiolase-like"/>
    <property type="match status" value="2"/>
</dbReference>
<name>A0A9P5XM08_9AGAR</name>
<dbReference type="PROSITE" id="PS00098">
    <property type="entry name" value="THIOLASE_1"/>
    <property type="match status" value="1"/>
</dbReference>
<feature type="domain" description="Thiolase N-terminal" evidence="8">
    <location>
        <begin position="27"/>
        <end position="281"/>
    </location>
</feature>
<dbReference type="CDD" id="cd00751">
    <property type="entry name" value="thiolase"/>
    <property type="match status" value="1"/>
</dbReference>
<dbReference type="InterPro" id="IPR050215">
    <property type="entry name" value="Thiolase-like_sf_Thiolase"/>
</dbReference>
<dbReference type="Gene3D" id="3.40.47.10">
    <property type="match status" value="2"/>
</dbReference>
<dbReference type="PANTHER" id="PTHR43853">
    <property type="entry name" value="3-KETOACYL-COA THIOLASE, PEROXISOMAL"/>
    <property type="match status" value="1"/>
</dbReference>
<dbReference type="InterPro" id="IPR020617">
    <property type="entry name" value="Thiolase_C"/>
</dbReference>
<proteinExistence type="inferred from homology"/>
<dbReference type="Pfam" id="PF00108">
    <property type="entry name" value="Thiolase_N"/>
    <property type="match status" value="1"/>
</dbReference>
<dbReference type="Pfam" id="PF02803">
    <property type="entry name" value="Thiolase_C"/>
    <property type="match status" value="1"/>
</dbReference>
<reference evidence="10" key="1">
    <citation type="submission" date="2020-11" db="EMBL/GenBank/DDBJ databases">
        <authorList>
            <consortium name="DOE Joint Genome Institute"/>
            <person name="Ahrendt S."/>
            <person name="Riley R."/>
            <person name="Andreopoulos W."/>
            <person name="Labutti K."/>
            <person name="Pangilinan J."/>
            <person name="Ruiz-Duenas F.J."/>
            <person name="Barrasa J.M."/>
            <person name="Sanchez-Garcia M."/>
            <person name="Camarero S."/>
            <person name="Miyauchi S."/>
            <person name="Serrano A."/>
            <person name="Linde D."/>
            <person name="Babiker R."/>
            <person name="Drula E."/>
            <person name="Ayuso-Fernandez I."/>
            <person name="Pacheco R."/>
            <person name="Padilla G."/>
            <person name="Ferreira P."/>
            <person name="Barriuso J."/>
            <person name="Kellner H."/>
            <person name="Castanera R."/>
            <person name="Alfaro M."/>
            <person name="Ramirez L."/>
            <person name="Pisabarro A.G."/>
            <person name="Kuo A."/>
            <person name="Tritt A."/>
            <person name="Lipzen A."/>
            <person name="He G."/>
            <person name="Yan M."/>
            <person name="Ng V."/>
            <person name="Cullen D."/>
            <person name="Martin F."/>
            <person name="Rosso M.-N."/>
            <person name="Henrissat B."/>
            <person name="Hibbett D."/>
            <person name="Martinez A.T."/>
            <person name="Grigoriev I.V."/>
        </authorList>
    </citation>
    <scope>NUCLEOTIDE SEQUENCE</scope>
    <source>
        <strain evidence="10">MF-IS2</strain>
    </source>
</reference>
<evidence type="ECO:0000256" key="1">
    <source>
        <dbReference type="ARBA" id="ARBA00004872"/>
    </source>
</evidence>
<dbReference type="GO" id="GO:0005777">
    <property type="term" value="C:peroxisome"/>
    <property type="evidence" value="ECO:0007669"/>
    <property type="project" value="TreeGrafter"/>
</dbReference>
<dbReference type="InterPro" id="IPR016039">
    <property type="entry name" value="Thiolase-like"/>
</dbReference>
<evidence type="ECO:0000256" key="3">
    <source>
        <dbReference type="ARBA" id="ARBA00022679"/>
    </source>
</evidence>
<dbReference type="InterPro" id="IPR020615">
    <property type="entry name" value="Thiolase_acyl_enz_int_AS"/>
</dbReference>
<dbReference type="InterPro" id="IPR002155">
    <property type="entry name" value="Thiolase"/>
</dbReference>
<organism evidence="10 11">
    <name type="scientific">Macrolepiota fuliginosa MF-IS2</name>
    <dbReference type="NCBI Taxonomy" id="1400762"/>
    <lineage>
        <taxon>Eukaryota</taxon>
        <taxon>Fungi</taxon>
        <taxon>Dikarya</taxon>
        <taxon>Basidiomycota</taxon>
        <taxon>Agaricomycotina</taxon>
        <taxon>Agaricomycetes</taxon>
        <taxon>Agaricomycetidae</taxon>
        <taxon>Agaricales</taxon>
        <taxon>Agaricineae</taxon>
        <taxon>Agaricaceae</taxon>
        <taxon>Macrolepiota</taxon>
    </lineage>
</organism>
<evidence type="ECO:0000313" key="11">
    <source>
        <dbReference type="Proteomes" id="UP000807342"/>
    </source>
</evidence>
<dbReference type="PIRSF" id="PIRSF000429">
    <property type="entry name" value="Ac-CoA_Ac_transf"/>
    <property type="match status" value="1"/>
</dbReference>
<dbReference type="GO" id="GO:0003988">
    <property type="term" value="F:acetyl-CoA C-acyltransferase activity"/>
    <property type="evidence" value="ECO:0007669"/>
    <property type="project" value="UniProtKB-EC"/>
</dbReference>
<dbReference type="OrthoDB" id="5404651at2759"/>
<feature type="active site" description="Proton acceptor" evidence="6">
    <location>
        <position position="368"/>
    </location>
</feature>
<gene>
    <name evidence="10" type="ORF">P691DRAFT_718911</name>
</gene>
<evidence type="ECO:0000256" key="2">
    <source>
        <dbReference type="ARBA" id="ARBA00010982"/>
    </source>
</evidence>
<dbReference type="AlphaFoldDB" id="A0A9P5XM08"/>
<evidence type="ECO:0000256" key="5">
    <source>
        <dbReference type="ARBA" id="ARBA00047605"/>
    </source>
</evidence>
<sequence>MERVKQLAGHFKRTGLAALERKNPDDVVVTMAIRSPLCKANKGGLRDARTDELMLEIYKQSITHSKIDPKLVGDICVGTVLTPDAMYPARSAALAAGFPDTTPVQVVNRFCSSGLMAVSTIANQIRSGAIDIGLAVGVESMSQNPDKGGPEQSELISSNPAACDCKERMGWTSENVAADFNISREEQDAFAAESFQKAERAQKLGYFANEIVPFTVFQKDSSTGERRQVVVTQDDGIRYSTTKESLAKIRPAFPQWGNSTTTGGNASQITDGAAAVLLMTRRKAEELGLTILAKYIVTAVAGLPPRIMGIGPVYAIPKALEIAGLTLEDVDLFEINEAFASQCVYCVKALKLPVEKVNVNGGAIAFGHPLDMYLSPLLRATGARQVATGLNELHRRKGKVLLTSMCIGTGMGAAGIFLRE</sequence>
<feature type="domain" description="Thiolase C-terminal" evidence="9">
    <location>
        <begin position="290"/>
        <end position="417"/>
    </location>
</feature>
<evidence type="ECO:0000259" key="9">
    <source>
        <dbReference type="Pfam" id="PF02803"/>
    </source>
</evidence>
<dbReference type="EMBL" id="MU151058">
    <property type="protein sequence ID" value="KAF9453873.1"/>
    <property type="molecule type" value="Genomic_DNA"/>
</dbReference>
<dbReference type="GO" id="GO:0010124">
    <property type="term" value="P:phenylacetate catabolic process"/>
    <property type="evidence" value="ECO:0007669"/>
    <property type="project" value="TreeGrafter"/>
</dbReference>
<dbReference type="PANTHER" id="PTHR43853:SF10">
    <property type="entry name" value="ACETYL-COA C-ACETYLTRANSFERASE"/>
    <property type="match status" value="1"/>
</dbReference>
<keyword evidence="3 7" id="KW-0808">Transferase</keyword>
<comment type="caution">
    <text evidence="10">The sequence shown here is derived from an EMBL/GenBank/DDBJ whole genome shotgun (WGS) entry which is preliminary data.</text>
</comment>
<evidence type="ECO:0000313" key="10">
    <source>
        <dbReference type="EMBL" id="KAF9453873.1"/>
    </source>
</evidence>
<comment type="catalytic activity">
    <reaction evidence="5">
        <text>an acyl-CoA + acetyl-CoA = a 3-oxoacyl-CoA + CoA</text>
        <dbReference type="Rhea" id="RHEA:21564"/>
        <dbReference type="ChEBI" id="CHEBI:57287"/>
        <dbReference type="ChEBI" id="CHEBI:57288"/>
        <dbReference type="ChEBI" id="CHEBI:58342"/>
        <dbReference type="ChEBI" id="CHEBI:90726"/>
        <dbReference type="EC" id="2.3.1.16"/>
    </reaction>
</comment>
<evidence type="ECO:0000256" key="7">
    <source>
        <dbReference type="RuleBase" id="RU003557"/>
    </source>
</evidence>
<dbReference type="NCBIfam" id="TIGR01930">
    <property type="entry name" value="AcCoA-C-Actrans"/>
    <property type="match status" value="1"/>
</dbReference>
<dbReference type="InterPro" id="IPR020616">
    <property type="entry name" value="Thiolase_N"/>
</dbReference>
<evidence type="ECO:0000256" key="6">
    <source>
        <dbReference type="PIRSR" id="PIRSR000429-1"/>
    </source>
</evidence>
<evidence type="ECO:0000256" key="4">
    <source>
        <dbReference type="ARBA" id="ARBA00023315"/>
    </source>
</evidence>
<evidence type="ECO:0000259" key="8">
    <source>
        <dbReference type="Pfam" id="PF00108"/>
    </source>
</evidence>
<feature type="active site" description="Acyl-thioester intermediate" evidence="6">
    <location>
        <position position="111"/>
    </location>
</feature>
<accession>A0A9P5XM08</accession>